<accession>A0AAV2ZDG6</accession>
<proteinExistence type="predicted"/>
<gene>
    <name evidence="6" type="ORF">N0F65_009391</name>
</gene>
<dbReference type="GO" id="GO:0005783">
    <property type="term" value="C:endoplasmic reticulum"/>
    <property type="evidence" value="ECO:0007669"/>
    <property type="project" value="TreeGrafter"/>
</dbReference>
<protein>
    <recommendedName>
        <fullName evidence="8">MAPEG family protein</fullName>
    </recommendedName>
</protein>
<dbReference type="GO" id="GO:0004602">
    <property type="term" value="F:glutathione peroxidase activity"/>
    <property type="evidence" value="ECO:0007669"/>
    <property type="project" value="TreeGrafter"/>
</dbReference>
<evidence type="ECO:0008006" key="8">
    <source>
        <dbReference type="Google" id="ProtNLM"/>
    </source>
</evidence>
<dbReference type="GO" id="GO:0004364">
    <property type="term" value="F:glutathione transferase activity"/>
    <property type="evidence" value="ECO:0007669"/>
    <property type="project" value="TreeGrafter"/>
</dbReference>
<dbReference type="Proteomes" id="UP001146120">
    <property type="component" value="Unassembled WGS sequence"/>
</dbReference>
<dbReference type="GO" id="GO:0006691">
    <property type="term" value="P:leukotriene metabolic process"/>
    <property type="evidence" value="ECO:0007669"/>
    <property type="project" value="UniProtKB-ARBA"/>
</dbReference>
<dbReference type="PANTHER" id="PTHR10250">
    <property type="entry name" value="MICROSOMAL GLUTATHIONE S-TRANSFERASE"/>
    <property type="match status" value="1"/>
</dbReference>
<dbReference type="InterPro" id="IPR001129">
    <property type="entry name" value="Membr-assoc_MAPEG"/>
</dbReference>
<dbReference type="InterPro" id="IPR050997">
    <property type="entry name" value="MAPEG"/>
</dbReference>
<evidence type="ECO:0000256" key="3">
    <source>
        <dbReference type="ARBA" id="ARBA00022989"/>
    </source>
</evidence>
<name>A0AAV2ZDG6_9STRA</name>
<dbReference type="PANTHER" id="PTHR10250:SF26">
    <property type="entry name" value="GLUTATHIONE S-TRANSFERASE 3, MITOCHONDRIAL"/>
    <property type="match status" value="1"/>
</dbReference>
<organism evidence="6 7">
    <name type="scientific">Lagenidium giganteum</name>
    <dbReference type="NCBI Taxonomy" id="4803"/>
    <lineage>
        <taxon>Eukaryota</taxon>
        <taxon>Sar</taxon>
        <taxon>Stramenopiles</taxon>
        <taxon>Oomycota</taxon>
        <taxon>Peronosporomycetes</taxon>
        <taxon>Pythiales</taxon>
        <taxon>Pythiaceae</taxon>
    </lineage>
</organism>
<reference evidence="6" key="2">
    <citation type="journal article" date="2023" name="Microbiol Resour">
        <title>Decontamination and Annotation of the Draft Genome Sequence of the Oomycete Lagenidium giganteum ARSEF 373.</title>
        <authorList>
            <person name="Morgan W.R."/>
            <person name="Tartar A."/>
        </authorList>
    </citation>
    <scope>NUCLEOTIDE SEQUENCE</scope>
    <source>
        <strain evidence="6">ARSEF 373</strain>
    </source>
</reference>
<evidence type="ECO:0000256" key="1">
    <source>
        <dbReference type="ARBA" id="ARBA00004141"/>
    </source>
</evidence>
<evidence type="ECO:0000313" key="7">
    <source>
        <dbReference type="Proteomes" id="UP001146120"/>
    </source>
</evidence>
<dbReference type="Pfam" id="PF01124">
    <property type="entry name" value="MAPEG"/>
    <property type="match status" value="1"/>
</dbReference>
<evidence type="ECO:0000313" key="6">
    <source>
        <dbReference type="EMBL" id="DBA04044.1"/>
    </source>
</evidence>
<sequence length="147" mass="16611">MANSEIAVMLQRDHGFVLIVVLLTVFVDQWAGIKVGKARKTYDVHYPQMYAERSDRNFMAFNCVQRAHQNFLENMSFFFTLLMTSSIFRPGLAAIAGFIRLLAFIVYIVSYASGDPNKRFRSAFGYVGFFGAIALTIEAIVKLFSIA</sequence>
<comment type="caution">
    <text evidence="6">The sequence shown here is derived from an EMBL/GenBank/DDBJ whole genome shotgun (WGS) entry which is preliminary data.</text>
</comment>
<keyword evidence="2 5" id="KW-0812">Transmembrane</keyword>
<reference evidence="6" key="1">
    <citation type="submission" date="2022-11" db="EMBL/GenBank/DDBJ databases">
        <authorList>
            <person name="Morgan W.R."/>
            <person name="Tartar A."/>
        </authorList>
    </citation>
    <scope>NUCLEOTIDE SEQUENCE</scope>
    <source>
        <strain evidence="6">ARSEF 373</strain>
    </source>
</reference>
<dbReference type="EMBL" id="DAKRPA010000012">
    <property type="protein sequence ID" value="DBA04044.1"/>
    <property type="molecule type" value="Genomic_DNA"/>
</dbReference>
<keyword evidence="7" id="KW-1185">Reference proteome</keyword>
<evidence type="ECO:0000256" key="2">
    <source>
        <dbReference type="ARBA" id="ARBA00022692"/>
    </source>
</evidence>
<feature type="transmembrane region" description="Helical" evidence="5">
    <location>
        <begin position="123"/>
        <end position="144"/>
    </location>
</feature>
<dbReference type="GO" id="GO:0005635">
    <property type="term" value="C:nuclear envelope"/>
    <property type="evidence" value="ECO:0007669"/>
    <property type="project" value="TreeGrafter"/>
</dbReference>
<feature type="transmembrane region" description="Helical" evidence="5">
    <location>
        <begin position="91"/>
        <end position="111"/>
    </location>
</feature>
<feature type="transmembrane region" description="Helical" evidence="5">
    <location>
        <begin position="15"/>
        <end position="33"/>
    </location>
</feature>
<evidence type="ECO:0000256" key="4">
    <source>
        <dbReference type="ARBA" id="ARBA00023136"/>
    </source>
</evidence>
<comment type="subcellular location">
    <subcellularLocation>
        <location evidence="1">Membrane</location>
        <topology evidence="1">Multi-pass membrane protein</topology>
    </subcellularLocation>
</comment>
<dbReference type="GO" id="GO:0016020">
    <property type="term" value="C:membrane"/>
    <property type="evidence" value="ECO:0007669"/>
    <property type="project" value="UniProtKB-SubCell"/>
</dbReference>
<dbReference type="AlphaFoldDB" id="A0AAV2ZDG6"/>
<evidence type="ECO:0000256" key="5">
    <source>
        <dbReference type="SAM" id="Phobius"/>
    </source>
</evidence>
<dbReference type="SUPFAM" id="SSF161084">
    <property type="entry name" value="MAPEG domain-like"/>
    <property type="match status" value="1"/>
</dbReference>
<dbReference type="Gene3D" id="1.20.120.550">
    <property type="entry name" value="Membrane associated eicosanoid/glutathione metabolism-like domain"/>
    <property type="match status" value="1"/>
</dbReference>
<dbReference type="InterPro" id="IPR023352">
    <property type="entry name" value="MAPEG-like_dom_sf"/>
</dbReference>
<keyword evidence="3 5" id="KW-1133">Transmembrane helix</keyword>
<keyword evidence="4 5" id="KW-0472">Membrane</keyword>